<organism evidence="2 3">
    <name type="scientific">Caenorhabditis bovis</name>
    <dbReference type="NCBI Taxonomy" id="2654633"/>
    <lineage>
        <taxon>Eukaryota</taxon>
        <taxon>Metazoa</taxon>
        <taxon>Ecdysozoa</taxon>
        <taxon>Nematoda</taxon>
        <taxon>Chromadorea</taxon>
        <taxon>Rhabditida</taxon>
        <taxon>Rhabditina</taxon>
        <taxon>Rhabditomorpha</taxon>
        <taxon>Rhabditoidea</taxon>
        <taxon>Rhabditidae</taxon>
        <taxon>Peloderinae</taxon>
        <taxon>Caenorhabditis</taxon>
    </lineage>
</organism>
<sequence>MAADEKKFVPTSKDQLSHRQSSSDRQDHDKKRLEELFRNAHRSSHAVPSTSNAIDELFKKARFVPPKEFNAAKTEQQVNSKAPNNQAIFHGVNVLFEVNAPHNQHTACWEKDRVKSQRKTAETAISGKQITVEELFKVAR</sequence>
<feature type="region of interest" description="Disordered" evidence="1">
    <location>
        <begin position="1"/>
        <end position="31"/>
    </location>
</feature>
<proteinExistence type="predicted"/>
<gene>
    <name evidence="2" type="ORF">CBOVIS_LOCUS11990</name>
</gene>
<evidence type="ECO:0000256" key="1">
    <source>
        <dbReference type="SAM" id="MobiDB-lite"/>
    </source>
</evidence>
<evidence type="ECO:0000313" key="3">
    <source>
        <dbReference type="Proteomes" id="UP000494206"/>
    </source>
</evidence>
<reference evidence="2 3" key="1">
    <citation type="submission" date="2020-04" db="EMBL/GenBank/DDBJ databases">
        <authorList>
            <person name="Laetsch R D."/>
            <person name="Stevens L."/>
            <person name="Kumar S."/>
            <person name="Blaxter L. M."/>
        </authorList>
    </citation>
    <scope>NUCLEOTIDE SEQUENCE [LARGE SCALE GENOMIC DNA]</scope>
</reference>
<comment type="caution">
    <text evidence="2">The sequence shown here is derived from an EMBL/GenBank/DDBJ whole genome shotgun (WGS) entry which is preliminary data.</text>
</comment>
<evidence type="ECO:0000313" key="2">
    <source>
        <dbReference type="EMBL" id="CAB3410467.1"/>
    </source>
</evidence>
<dbReference type="AlphaFoldDB" id="A0A8S1F3S3"/>
<accession>A0A8S1F3S3</accession>
<feature type="compositionally biased region" description="Basic and acidic residues" evidence="1">
    <location>
        <begin position="15"/>
        <end position="31"/>
    </location>
</feature>
<keyword evidence="3" id="KW-1185">Reference proteome</keyword>
<dbReference type="Proteomes" id="UP000494206">
    <property type="component" value="Unassembled WGS sequence"/>
</dbReference>
<dbReference type="EMBL" id="CADEPM010000010">
    <property type="protein sequence ID" value="CAB3410467.1"/>
    <property type="molecule type" value="Genomic_DNA"/>
</dbReference>
<name>A0A8S1F3S3_9PELO</name>
<protein>
    <submittedName>
        <fullName evidence="2">Uncharacterized protein</fullName>
    </submittedName>
</protein>